<evidence type="ECO:0000256" key="5">
    <source>
        <dbReference type="ARBA" id="ARBA00022768"/>
    </source>
</evidence>
<geneLocation type="plasmid" evidence="12 13">
    <name>pILYOP01</name>
</geneLocation>
<dbReference type="SUPFAM" id="SSF50104">
    <property type="entry name" value="Translation proteins SH3-like domain"/>
    <property type="match status" value="1"/>
</dbReference>
<dbReference type="NCBIfam" id="TIGR00038">
    <property type="entry name" value="efp"/>
    <property type="match status" value="1"/>
</dbReference>
<evidence type="ECO:0000313" key="12">
    <source>
        <dbReference type="EMBL" id="ADO84364.1"/>
    </source>
</evidence>
<accession>E3HCA4</accession>
<feature type="domain" description="Translation elongation factor P/YeiP central" evidence="11">
    <location>
        <begin position="67"/>
        <end position="121"/>
    </location>
</feature>
<dbReference type="InterPro" id="IPR011768">
    <property type="entry name" value="Transl_elongation_fac_P"/>
</dbReference>
<evidence type="ECO:0000259" key="11">
    <source>
        <dbReference type="SMART" id="SM01185"/>
    </source>
</evidence>
<dbReference type="PANTHER" id="PTHR30053:SF12">
    <property type="entry name" value="ELONGATION FACTOR P (EF-P) FAMILY PROTEIN"/>
    <property type="match status" value="1"/>
</dbReference>
<evidence type="ECO:0000256" key="7">
    <source>
        <dbReference type="HAMAP-Rule" id="MF_00141"/>
    </source>
</evidence>
<dbReference type="InterPro" id="IPR001059">
    <property type="entry name" value="Transl_elong_P/YeiP_cen"/>
</dbReference>
<dbReference type="Pfam" id="PF08207">
    <property type="entry name" value="EFP_N"/>
    <property type="match status" value="1"/>
</dbReference>
<dbReference type="GO" id="GO:0003746">
    <property type="term" value="F:translation elongation factor activity"/>
    <property type="evidence" value="ECO:0007669"/>
    <property type="project" value="UniProtKB-UniRule"/>
</dbReference>
<dbReference type="PANTHER" id="PTHR30053">
    <property type="entry name" value="ELONGATION FACTOR P"/>
    <property type="match status" value="1"/>
</dbReference>
<evidence type="ECO:0000313" key="13">
    <source>
        <dbReference type="Proteomes" id="UP000006875"/>
    </source>
</evidence>
<dbReference type="AlphaFoldDB" id="E3HCA4"/>
<dbReference type="InterPro" id="IPR008991">
    <property type="entry name" value="Translation_prot_SH3-like_sf"/>
</dbReference>
<dbReference type="InterPro" id="IPR013852">
    <property type="entry name" value="Transl_elong_P/YeiP_CS"/>
</dbReference>
<dbReference type="GO" id="GO:0005829">
    <property type="term" value="C:cytosol"/>
    <property type="evidence" value="ECO:0007669"/>
    <property type="project" value="UniProtKB-ARBA"/>
</dbReference>
<dbReference type="InterPro" id="IPR020599">
    <property type="entry name" value="Transl_elong_fac_P/YeiP"/>
</dbReference>
<dbReference type="OrthoDB" id="9801844at2"/>
<keyword evidence="4 7" id="KW-0963">Cytoplasm</keyword>
<keyword evidence="12" id="KW-0614">Plasmid</keyword>
<dbReference type="PIRSF" id="PIRSF005901">
    <property type="entry name" value="EF-P"/>
    <property type="match status" value="1"/>
</dbReference>
<dbReference type="EMBL" id="CP002282">
    <property type="protein sequence ID" value="ADO84364.1"/>
    <property type="molecule type" value="Genomic_DNA"/>
</dbReference>
<evidence type="ECO:0000259" key="10">
    <source>
        <dbReference type="SMART" id="SM00841"/>
    </source>
</evidence>
<evidence type="ECO:0000256" key="4">
    <source>
        <dbReference type="ARBA" id="ARBA00022490"/>
    </source>
</evidence>
<dbReference type="HOGENOM" id="CLU_074944_2_1_0"/>
<gene>
    <name evidence="7" type="primary">efp</name>
    <name evidence="12" type="ordered locus">Ilyop_2607</name>
</gene>
<dbReference type="SMART" id="SM00841">
    <property type="entry name" value="Elong-fact-P_C"/>
    <property type="match status" value="1"/>
</dbReference>
<feature type="domain" description="Elongation factor P C-terminal" evidence="10">
    <location>
        <begin position="129"/>
        <end position="184"/>
    </location>
</feature>
<dbReference type="UniPathway" id="UPA00345"/>
<evidence type="ECO:0000256" key="2">
    <source>
        <dbReference type="ARBA" id="ARBA00004815"/>
    </source>
</evidence>
<dbReference type="KEGG" id="ipo:Ilyop_2607"/>
<dbReference type="Pfam" id="PF01132">
    <property type="entry name" value="EFP"/>
    <property type="match status" value="1"/>
</dbReference>
<dbReference type="SMART" id="SM01185">
    <property type="entry name" value="EFP"/>
    <property type="match status" value="1"/>
</dbReference>
<keyword evidence="6 7" id="KW-0648">Protein biosynthesis</keyword>
<dbReference type="SUPFAM" id="SSF50249">
    <property type="entry name" value="Nucleic acid-binding proteins"/>
    <property type="match status" value="2"/>
</dbReference>
<dbReference type="GO" id="GO:0043043">
    <property type="term" value="P:peptide biosynthetic process"/>
    <property type="evidence" value="ECO:0007669"/>
    <property type="project" value="InterPro"/>
</dbReference>
<dbReference type="Gene3D" id="2.30.30.30">
    <property type="match status" value="1"/>
</dbReference>
<sequence length="188" mass="21287">MKTAQEISSGNIIKIGEEVFIIQKATYNKSGRNSAVVKFKMKNLITGQVKEDVMKAADKLEDIRLDKKTMQFLYEVGGDYNFMDQETFEQIALTADDLGDATNYLKEEMFIDILLYEERPVGVELPNSVEREVTYTEPGLRGDTTGKVLKPATIETGYELSVPLFVNIGDVIRIDTRNGEYLERVNNK</sequence>
<evidence type="ECO:0000256" key="8">
    <source>
        <dbReference type="NCBIfam" id="TIGR00038"/>
    </source>
</evidence>
<dbReference type="HAMAP" id="MF_00141">
    <property type="entry name" value="EF_P"/>
    <property type="match status" value="1"/>
</dbReference>
<evidence type="ECO:0000256" key="1">
    <source>
        <dbReference type="ARBA" id="ARBA00004496"/>
    </source>
</evidence>
<keyword evidence="5 7" id="KW-0251">Elongation factor</keyword>
<comment type="subcellular location">
    <subcellularLocation>
        <location evidence="1 7">Cytoplasm</location>
    </subcellularLocation>
</comment>
<proteinExistence type="inferred from homology"/>
<comment type="similarity">
    <text evidence="3 7 9">Belongs to the elongation factor P family.</text>
</comment>
<evidence type="ECO:0000256" key="9">
    <source>
        <dbReference type="RuleBase" id="RU004389"/>
    </source>
</evidence>
<evidence type="ECO:0000256" key="6">
    <source>
        <dbReference type="ARBA" id="ARBA00022917"/>
    </source>
</evidence>
<protein>
    <recommendedName>
        <fullName evidence="7 8">Elongation factor P</fullName>
        <shortName evidence="7">EF-P</shortName>
    </recommendedName>
</protein>
<dbReference type="FunFam" id="2.40.50.140:FF:000009">
    <property type="entry name" value="Elongation factor P"/>
    <property type="match status" value="1"/>
</dbReference>
<dbReference type="InterPro" id="IPR015365">
    <property type="entry name" value="Elong-fact-P_C"/>
</dbReference>
<dbReference type="InterPro" id="IPR013185">
    <property type="entry name" value="Transl_elong_KOW-like"/>
</dbReference>
<comment type="pathway">
    <text evidence="2 7">Protein biosynthesis; polypeptide chain elongation.</text>
</comment>
<dbReference type="Gene3D" id="2.40.50.140">
    <property type="entry name" value="Nucleic acid-binding proteins"/>
    <property type="match status" value="2"/>
</dbReference>
<dbReference type="RefSeq" id="WP_013389022.1">
    <property type="nucleotide sequence ID" value="NC_014633.1"/>
</dbReference>
<name>E3HCA4_ILYPC</name>
<evidence type="ECO:0000256" key="3">
    <source>
        <dbReference type="ARBA" id="ARBA00009479"/>
    </source>
</evidence>
<reference evidence="12 13" key="1">
    <citation type="journal article" date="2010" name="Stand. Genomic Sci.">
        <title>Complete genome sequence of Ilyobacter polytropus type strain (CuHbu1).</title>
        <authorList>
            <person name="Sikorski J."/>
            <person name="Chertkov O."/>
            <person name="Lapidus A."/>
            <person name="Nolan M."/>
            <person name="Lucas S."/>
            <person name="Del Rio T.G."/>
            <person name="Tice H."/>
            <person name="Cheng J.F."/>
            <person name="Tapia R."/>
            <person name="Han C."/>
            <person name="Goodwin L."/>
            <person name="Pitluck S."/>
            <person name="Liolios K."/>
            <person name="Ivanova N."/>
            <person name="Mavromatis K."/>
            <person name="Mikhailova N."/>
            <person name="Pati A."/>
            <person name="Chen A."/>
            <person name="Palaniappan K."/>
            <person name="Land M."/>
            <person name="Hauser L."/>
            <person name="Chang Y.J."/>
            <person name="Jeffries C.D."/>
            <person name="Brambilla E."/>
            <person name="Yasawong M."/>
            <person name="Rohde M."/>
            <person name="Pukall R."/>
            <person name="Spring S."/>
            <person name="Goker M."/>
            <person name="Woyke T."/>
            <person name="Bristow J."/>
            <person name="Eisen J.A."/>
            <person name="Markowitz V."/>
            <person name="Hugenholtz P."/>
            <person name="Kyrpides N.C."/>
            <person name="Klenk H.P."/>
        </authorList>
    </citation>
    <scope>NUCLEOTIDE SEQUENCE [LARGE SCALE GENOMIC DNA]</scope>
    <source>
        <strain evidence="13">ATCC 51220 / DSM 2926 / LMG 16218 / CuHBu1</strain>
        <plasmid evidence="13">pILYOP01</plasmid>
    </source>
</reference>
<dbReference type="Pfam" id="PF09285">
    <property type="entry name" value="Elong-fact-P_C"/>
    <property type="match status" value="1"/>
</dbReference>
<keyword evidence="13" id="KW-1185">Reference proteome</keyword>
<dbReference type="CDD" id="cd04470">
    <property type="entry name" value="S1_EF-P_repeat_1"/>
    <property type="match status" value="1"/>
</dbReference>
<dbReference type="Proteomes" id="UP000006875">
    <property type="component" value="Plasmid pILYOP01"/>
</dbReference>
<dbReference type="InterPro" id="IPR014722">
    <property type="entry name" value="Rib_uL2_dom2"/>
</dbReference>
<dbReference type="PROSITE" id="PS01275">
    <property type="entry name" value="EFP"/>
    <property type="match status" value="1"/>
</dbReference>
<organism evidence="12 13">
    <name type="scientific">Ilyobacter polytropus (strain ATCC 51220 / DSM 2926 / LMG 16218 / CuHBu1)</name>
    <dbReference type="NCBI Taxonomy" id="572544"/>
    <lineage>
        <taxon>Bacteria</taxon>
        <taxon>Fusobacteriati</taxon>
        <taxon>Fusobacteriota</taxon>
        <taxon>Fusobacteriia</taxon>
        <taxon>Fusobacteriales</taxon>
        <taxon>Fusobacteriaceae</taxon>
        <taxon>Ilyobacter</taxon>
    </lineage>
</organism>
<dbReference type="FunFam" id="2.40.50.140:FF:000004">
    <property type="entry name" value="Elongation factor P"/>
    <property type="match status" value="1"/>
</dbReference>
<dbReference type="InterPro" id="IPR012340">
    <property type="entry name" value="NA-bd_OB-fold"/>
</dbReference>
<dbReference type="NCBIfam" id="NF001810">
    <property type="entry name" value="PRK00529.1"/>
    <property type="match status" value="1"/>
</dbReference>
<dbReference type="CDD" id="cd05794">
    <property type="entry name" value="S1_EF-P_repeat_2"/>
    <property type="match status" value="1"/>
</dbReference>
<comment type="function">
    <text evidence="7">Involved in peptide bond synthesis. Stimulates efficient translation and peptide-bond synthesis on native or reconstituted 70S ribosomes in vitro. Probably functions indirectly by altering the affinity of the ribosome for aminoacyl-tRNA, thus increasing their reactivity as acceptors for peptidyl transferase.</text>
</comment>